<dbReference type="EC" id="5.2.1.8" evidence="13"/>
<dbReference type="InterPro" id="IPR002048">
    <property type="entry name" value="EF_hand_dom"/>
</dbReference>
<dbReference type="InterPro" id="IPR018247">
    <property type="entry name" value="EF_Hand_1_Ca_BS"/>
</dbReference>
<keyword evidence="2" id="KW-0479">Metal-binding</keyword>
<dbReference type="KEGG" id="shab:115610275"/>
<reference evidence="16" key="2">
    <citation type="submission" date="2025-08" db="UniProtKB">
        <authorList>
            <consortium name="Ensembl"/>
        </authorList>
    </citation>
    <scope>IDENTIFICATION</scope>
</reference>
<evidence type="ECO:0000259" key="15">
    <source>
        <dbReference type="PROSITE" id="PS50222"/>
    </source>
</evidence>
<reference evidence="16 17" key="1">
    <citation type="submission" date="2019-11" db="EMBL/GenBank/DDBJ databases">
        <title>Strigops habroptila (kakapo) genome, bStrHab1, primary haplotype, v2.</title>
        <authorList>
            <person name="Jarvis E.D."/>
            <person name="Howard J."/>
            <person name="Rhie A."/>
            <person name="Phillippy A."/>
            <person name="Korlach J."/>
            <person name="Digby A."/>
            <person name="Iorns D."/>
            <person name="Eason D."/>
            <person name="Robertson B."/>
            <person name="Raemaekers T."/>
            <person name="Howe K."/>
            <person name="Lewin H."/>
            <person name="Damas J."/>
            <person name="Hastie A."/>
            <person name="Tracey A."/>
            <person name="Chow W."/>
            <person name="Fedrigo O."/>
        </authorList>
    </citation>
    <scope>NUCLEOTIDE SEQUENCE [LARGE SCALE GENOMIC DNA]</scope>
</reference>
<evidence type="ECO:0000256" key="1">
    <source>
        <dbReference type="ARBA" id="ARBA00000971"/>
    </source>
</evidence>
<comment type="subunit">
    <text evidence="12">Monomer. Homodimer. Interacts with type III, type IV and type X collagens.</text>
</comment>
<dbReference type="RefSeq" id="XP_030347814.1">
    <property type="nucleotide sequence ID" value="XM_030491954.1"/>
</dbReference>
<dbReference type="Gene3D" id="3.10.50.40">
    <property type="match status" value="1"/>
</dbReference>
<evidence type="ECO:0000256" key="13">
    <source>
        <dbReference type="PROSITE-ProRule" id="PRU00277"/>
    </source>
</evidence>
<evidence type="ECO:0000256" key="11">
    <source>
        <dbReference type="ARBA" id="ARBA00059888"/>
    </source>
</evidence>
<keyword evidence="4" id="KW-0677">Repeat</keyword>
<dbReference type="OrthoDB" id="1902587at2759"/>
<dbReference type="GeneID" id="115610275"/>
<evidence type="ECO:0000256" key="8">
    <source>
        <dbReference type="ARBA" id="ARBA00023157"/>
    </source>
</evidence>
<evidence type="ECO:0000256" key="10">
    <source>
        <dbReference type="ARBA" id="ARBA00023235"/>
    </source>
</evidence>
<evidence type="ECO:0000256" key="3">
    <source>
        <dbReference type="ARBA" id="ARBA00022729"/>
    </source>
</evidence>
<name>A0A672TJW6_STRHB</name>
<feature type="domain" description="EF-hand" evidence="15">
    <location>
        <begin position="211"/>
        <end position="246"/>
    </location>
</feature>
<dbReference type="AlphaFoldDB" id="A0A672TJW6"/>
<reference evidence="16" key="3">
    <citation type="submission" date="2025-09" db="UniProtKB">
        <authorList>
            <consortium name="Ensembl"/>
        </authorList>
    </citation>
    <scope>IDENTIFICATION</scope>
</reference>
<gene>
    <name evidence="16" type="primary">FKBP14</name>
</gene>
<protein>
    <recommendedName>
        <fullName evidence="13">peptidylprolyl isomerase</fullName>
        <ecNumber evidence="13">5.2.1.8</ecNumber>
    </recommendedName>
</protein>
<dbReference type="GO" id="GO:0005783">
    <property type="term" value="C:endoplasmic reticulum"/>
    <property type="evidence" value="ECO:0007669"/>
    <property type="project" value="UniProtKB-ARBA"/>
</dbReference>
<dbReference type="PROSITE" id="PS00018">
    <property type="entry name" value="EF_HAND_1"/>
    <property type="match status" value="1"/>
</dbReference>
<dbReference type="FunFam" id="1.10.238.10:FF:000118">
    <property type="entry name" value="Peptidylprolyl isomerase"/>
    <property type="match status" value="1"/>
</dbReference>
<keyword evidence="7 13" id="KW-0697">Rotamase</keyword>
<dbReference type="Pfam" id="PF00254">
    <property type="entry name" value="FKBP_C"/>
    <property type="match status" value="1"/>
</dbReference>
<evidence type="ECO:0000256" key="5">
    <source>
        <dbReference type="ARBA" id="ARBA00022824"/>
    </source>
</evidence>
<dbReference type="PROSITE" id="PS50059">
    <property type="entry name" value="FKBP_PPIASE"/>
    <property type="match status" value="1"/>
</dbReference>
<keyword evidence="6" id="KW-0106">Calcium</keyword>
<dbReference type="SUPFAM" id="SSF54534">
    <property type="entry name" value="FKBP-like"/>
    <property type="match status" value="1"/>
</dbReference>
<dbReference type="FunFam" id="3.10.50.40:FF:000006">
    <property type="entry name" value="Peptidyl-prolyl cis-trans isomerase"/>
    <property type="match status" value="1"/>
</dbReference>
<evidence type="ECO:0000256" key="2">
    <source>
        <dbReference type="ARBA" id="ARBA00022723"/>
    </source>
</evidence>
<feature type="domain" description="EF-hand" evidence="15">
    <location>
        <begin position="255"/>
        <end position="287"/>
    </location>
</feature>
<keyword evidence="8" id="KW-1015">Disulfide bond</keyword>
<evidence type="ECO:0000256" key="9">
    <source>
        <dbReference type="ARBA" id="ARBA00023180"/>
    </source>
</evidence>
<evidence type="ECO:0000313" key="16">
    <source>
        <dbReference type="Ensembl" id="ENSSHBP00005001561.1"/>
    </source>
</evidence>
<keyword evidence="17" id="KW-1185">Reference proteome</keyword>
<feature type="domain" description="PPIase FKBP-type" evidence="14">
    <location>
        <begin position="121"/>
        <end position="211"/>
    </location>
</feature>
<dbReference type="Proteomes" id="UP000472266">
    <property type="component" value="Chromosome 1"/>
</dbReference>
<comment type="function">
    <text evidence="11">PPIase which accelerates the folding of proteins during protein synthesis. Has a preference for substrates containing 4-hydroxylproline modifications, including type III collagen. May also target type VI and type X collagens.</text>
</comment>
<evidence type="ECO:0000256" key="6">
    <source>
        <dbReference type="ARBA" id="ARBA00022837"/>
    </source>
</evidence>
<accession>A0A672TJW6</accession>
<evidence type="ECO:0000256" key="12">
    <source>
        <dbReference type="ARBA" id="ARBA00063812"/>
    </source>
</evidence>
<dbReference type="OMA" id="ICHRKSK"/>
<evidence type="ECO:0000256" key="7">
    <source>
        <dbReference type="ARBA" id="ARBA00023110"/>
    </source>
</evidence>
<dbReference type="PANTHER" id="PTHR46222">
    <property type="entry name" value="PEPTIDYL-PROLYL CIS-TRANS ISOMERASE FKBP7/14"/>
    <property type="match status" value="1"/>
</dbReference>
<keyword evidence="10 13" id="KW-0413">Isomerase</keyword>
<dbReference type="SUPFAM" id="SSF47473">
    <property type="entry name" value="EF-hand"/>
    <property type="match status" value="1"/>
</dbReference>
<dbReference type="GeneTree" id="ENSGT00940000157858"/>
<dbReference type="PANTHER" id="PTHR46222:SF1">
    <property type="entry name" value="PEPTIDYL-PROLYL CIS-TRANS ISOMERASE FKBP14"/>
    <property type="match status" value="1"/>
</dbReference>
<keyword evidence="5" id="KW-0256">Endoplasmic reticulum</keyword>
<proteinExistence type="predicted"/>
<dbReference type="PROSITE" id="PS50222">
    <property type="entry name" value="EF_HAND_2"/>
    <property type="match status" value="2"/>
</dbReference>
<evidence type="ECO:0000259" key="14">
    <source>
        <dbReference type="PROSITE" id="PS50059"/>
    </source>
</evidence>
<dbReference type="GO" id="GO:0005509">
    <property type="term" value="F:calcium ion binding"/>
    <property type="evidence" value="ECO:0007669"/>
    <property type="project" value="InterPro"/>
</dbReference>
<dbReference type="InterPro" id="IPR001179">
    <property type="entry name" value="PPIase_FKBP_dom"/>
</dbReference>
<dbReference type="InParanoid" id="A0A672TJW6"/>
<keyword evidence="9" id="KW-0325">Glycoprotein</keyword>
<comment type="catalytic activity">
    <reaction evidence="1 13">
        <text>[protein]-peptidylproline (omega=180) = [protein]-peptidylproline (omega=0)</text>
        <dbReference type="Rhea" id="RHEA:16237"/>
        <dbReference type="Rhea" id="RHEA-COMP:10747"/>
        <dbReference type="Rhea" id="RHEA-COMP:10748"/>
        <dbReference type="ChEBI" id="CHEBI:83833"/>
        <dbReference type="ChEBI" id="CHEBI:83834"/>
        <dbReference type="EC" id="5.2.1.8"/>
    </reaction>
</comment>
<dbReference type="Ensembl" id="ENSSHBT00005001896.1">
    <property type="protein sequence ID" value="ENSSHBP00005001561.1"/>
    <property type="gene ID" value="ENSSHBG00005001421.1"/>
</dbReference>
<dbReference type="InterPro" id="IPR046357">
    <property type="entry name" value="PPIase_dom_sf"/>
</dbReference>
<sequence length="287" mass="31616">MGGCFFWALSEASQSEGALRVPGRRKPGAAPCKGRCHVCGTGERGRAPALAAASRARGAGWRLRGAEATPPGCGAAMAALLRAALLAAALGCAAAALIPAADVKVEVLQKPFICHRRTKWGDMMLVHYEGYLERDGSMFHSTHKHNNGQPMWFTLGIREAIKGWDKGLKDMCVGEKRKLTIPPALAYGKEGKGKIPPESTLIFNIDLLEIRNGPRSHESFQEMDLNDDWKLSKQEVKIYLKKEFERHGAVVNDTQHDALVEDIFDKEDEDSDGFISAREFTYKHDEL</sequence>
<evidence type="ECO:0000313" key="17">
    <source>
        <dbReference type="Proteomes" id="UP000472266"/>
    </source>
</evidence>
<dbReference type="InterPro" id="IPR052273">
    <property type="entry name" value="PPIase_FKBP"/>
</dbReference>
<dbReference type="CTD" id="55033"/>
<organism evidence="16 17">
    <name type="scientific">Strigops habroptila</name>
    <name type="common">Kakapo</name>
    <dbReference type="NCBI Taxonomy" id="2489341"/>
    <lineage>
        <taxon>Eukaryota</taxon>
        <taxon>Metazoa</taxon>
        <taxon>Chordata</taxon>
        <taxon>Craniata</taxon>
        <taxon>Vertebrata</taxon>
        <taxon>Euteleostomi</taxon>
        <taxon>Archelosauria</taxon>
        <taxon>Archosauria</taxon>
        <taxon>Dinosauria</taxon>
        <taxon>Saurischia</taxon>
        <taxon>Theropoda</taxon>
        <taxon>Coelurosauria</taxon>
        <taxon>Aves</taxon>
        <taxon>Neognathae</taxon>
        <taxon>Neoaves</taxon>
        <taxon>Telluraves</taxon>
        <taxon>Australaves</taxon>
        <taxon>Psittaciformes</taxon>
        <taxon>Psittacidae</taxon>
        <taxon>Strigops</taxon>
    </lineage>
</organism>
<dbReference type="GO" id="GO:0003755">
    <property type="term" value="F:peptidyl-prolyl cis-trans isomerase activity"/>
    <property type="evidence" value="ECO:0007669"/>
    <property type="project" value="UniProtKB-KW"/>
</dbReference>
<keyword evidence="3" id="KW-0732">Signal</keyword>
<dbReference type="InterPro" id="IPR011992">
    <property type="entry name" value="EF-hand-dom_pair"/>
</dbReference>
<evidence type="ECO:0000256" key="4">
    <source>
        <dbReference type="ARBA" id="ARBA00022737"/>
    </source>
</evidence>
<dbReference type="Gene3D" id="1.10.238.10">
    <property type="entry name" value="EF-hand"/>
    <property type="match status" value="1"/>
</dbReference>